<evidence type="ECO:0000313" key="2">
    <source>
        <dbReference type="Proteomes" id="UP000308744"/>
    </source>
</evidence>
<dbReference type="RefSeq" id="WP_107897947.1">
    <property type="nucleotide sequence ID" value="NZ_PYWM01000110.1"/>
</dbReference>
<feature type="non-terminal residue" evidence="1">
    <location>
        <position position="100"/>
    </location>
</feature>
<dbReference type="EMBL" id="SZPU01000152">
    <property type="protein sequence ID" value="TKI52907.1"/>
    <property type="molecule type" value="Genomic_DNA"/>
</dbReference>
<organism evidence="1 2">
    <name type="scientific">Lysinibacillus mangiferihumi</name>
    <dbReference type="NCBI Taxonomy" id="1130819"/>
    <lineage>
        <taxon>Bacteria</taxon>
        <taxon>Bacillati</taxon>
        <taxon>Bacillota</taxon>
        <taxon>Bacilli</taxon>
        <taxon>Bacillales</taxon>
        <taxon>Bacillaceae</taxon>
        <taxon>Lysinibacillus</taxon>
    </lineage>
</organism>
<gene>
    <name evidence="1" type="ORF">FC756_26680</name>
</gene>
<evidence type="ECO:0000313" key="1">
    <source>
        <dbReference type="EMBL" id="TKI52907.1"/>
    </source>
</evidence>
<reference evidence="1 2" key="1">
    <citation type="submission" date="2019-04" db="EMBL/GenBank/DDBJ databases">
        <title>Lysinibacillus genome sequencing.</title>
        <authorList>
            <person name="Dunlap C."/>
        </authorList>
    </citation>
    <scope>NUCLEOTIDE SEQUENCE [LARGE SCALE GENOMIC DNA]</scope>
    <source>
        <strain evidence="1 2">CCTCC AB 2010389</strain>
    </source>
</reference>
<accession>A0A4U2XYC5</accession>
<comment type="caution">
    <text evidence="1">The sequence shown here is derived from an EMBL/GenBank/DDBJ whole genome shotgun (WGS) entry which is preliminary data.</text>
</comment>
<protein>
    <submittedName>
        <fullName evidence="1">Uncharacterized protein</fullName>
    </submittedName>
</protein>
<proteinExistence type="predicted"/>
<name>A0A4U2XYC5_9BACI</name>
<sequence length="100" mass="11819">MLDVMVNDEYKLTSDGMQIVIMRKHIIDPTKSPIFDETKHSAEIREEWKTWKYSGKVEQALEVILRQRVFESDAVTLKELHQEIITFKQYVKSLFEGDSQ</sequence>
<keyword evidence="2" id="KW-1185">Reference proteome</keyword>
<dbReference type="Proteomes" id="UP000308744">
    <property type="component" value="Unassembled WGS sequence"/>
</dbReference>
<dbReference type="AlphaFoldDB" id="A0A4U2XYC5"/>